<proteinExistence type="predicted"/>
<evidence type="ECO:0000313" key="2">
    <source>
        <dbReference type="Proteomes" id="UP000297549"/>
    </source>
</evidence>
<dbReference type="InterPro" id="IPR025586">
    <property type="entry name" value="PcfJ"/>
</dbReference>
<gene>
    <name evidence="1" type="ORF">E5K00_01575</name>
</gene>
<keyword evidence="2" id="KW-1185">Reference proteome</keyword>
<dbReference type="EMBL" id="SRLC01000001">
    <property type="protein sequence ID" value="TGE23932.1"/>
    <property type="molecule type" value="Genomic_DNA"/>
</dbReference>
<evidence type="ECO:0000313" key="1">
    <source>
        <dbReference type="EMBL" id="TGE23932.1"/>
    </source>
</evidence>
<reference evidence="1 2" key="1">
    <citation type="submission" date="2019-04" db="EMBL/GenBank/DDBJ databases">
        <authorList>
            <person name="Feng G."/>
            <person name="Zhang J."/>
            <person name="Zhu H."/>
        </authorList>
    </citation>
    <scope>NUCLEOTIDE SEQUENCE [LARGE SCALE GENOMIC DNA]</scope>
    <source>
        <strain evidence="1 2">JCM 31653</strain>
    </source>
</reference>
<sequence length="423" mass="47798">MSNRNKPVSRHVRDTQQALVALARHADRRKWSAGQQIDFLFSCAGIQELPADDPISTLRYRHWVGNRTVLEKQRVRQTLLTLAAKRTALLDRPEMVPALGLIGKHYWSRQRELADWHPRTRNVYGQLASLVRHLFDAYGDVPGWVLEAWASGEMVCAGVQLAELTIHLGQGHSLRSFPGLPRALTKKQEHAMRQAPAGCTFIEALRYGQLAARGALSWLGPVLQTEWSRTVGPDDDFWLGVVDFFAAAPLVDPQHFGPVCDWIQQKRTVGIGDEPPQPGFSLKGRSMNSVLARTEQWHRQLARGPRHAGQLLSTTWSPLLVSDFASGEDQRVLIRQLRTYEELLDEGRALHHCVASYLHSCQRGRCGIFSLKMDGARSITLEVLGNRTVVQARGRYNRPMLAHERYWVARWATEAQLSLSKHI</sequence>
<protein>
    <recommendedName>
        <fullName evidence="3">PcfJ-like protein</fullName>
    </recommendedName>
</protein>
<dbReference type="Proteomes" id="UP000297549">
    <property type="component" value="Unassembled WGS sequence"/>
</dbReference>
<dbReference type="Pfam" id="PF14284">
    <property type="entry name" value="PcfJ"/>
    <property type="match status" value="1"/>
</dbReference>
<evidence type="ECO:0008006" key="3">
    <source>
        <dbReference type="Google" id="ProtNLM"/>
    </source>
</evidence>
<dbReference type="AlphaFoldDB" id="A0A4Z0Q5H7"/>
<dbReference type="OrthoDB" id="8866982at2"/>
<comment type="caution">
    <text evidence="1">The sequence shown here is derived from an EMBL/GenBank/DDBJ whole genome shotgun (WGS) entry which is preliminary data.</text>
</comment>
<name>A0A4Z0Q5H7_9BACT</name>
<accession>A0A4Z0Q5H7</accession>
<organism evidence="1 2">
    <name type="scientific">Hymenobacter aquaticus</name>
    <dbReference type="NCBI Taxonomy" id="1867101"/>
    <lineage>
        <taxon>Bacteria</taxon>
        <taxon>Pseudomonadati</taxon>
        <taxon>Bacteroidota</taxon>
        <taxon>Cytophagia</taxon>
        <taxon>Cytophagales</taxon>
        <taxon>Hymenobacteraceae</taxon>
        <taxon>Hymenobacter</taxon>
    </lineage>
</organism>